<dbReference type="PANTHER" id="PTHR33495">
    <property type="entry name" value="ANTI-SIGMA FACTOR ANTAGONIST TM_1081-RELATED-RELATED"/>
    <property type="match status" value="1"/>
</dbReference>
<dbReference type="SUPFAM" id="SSF52091">
    <property type="entry name" value="SpoIIaa-like"/>
    <property type="match status" value="1"/>
</dbReference>
<sequence length="184" mass="19699">MVPVEPELEYPSLCARVIVRSRPRAAGFSPLTARKARSMDSCEILAAAVAERAAATRYLTVRCTRHRADVEVCAAAGEIDLHTVVLLRDALREAEQRRTGRVLIDLSEVEFLAVAGVRVLVTAAQQARAAHRQLGLVVATRPVRRVLELTGALDLLVTYDCLADAVAALSAPDLPAGRLPAGDG</sequence>
<dbReference type="AlphaFoldDB" id="A0A542DD35"/>
<evidence type="ECO:0000259" key="3">
    <source>
        <dbReference type="PROSITE" id="PS50801"/>
    </source>
</evidence>
<evidence type="ECO:0000256" key="2">
    <source>
        <dbReference type="RuleBase" id="RU003749"/>
    </source>
</evidence>
<dbReference type="Pfam" id="PF01740">
    <property type="entry name" value="STAS"/>
    <property type="match status" value="1"/>
</dbReference>
<proteinExistence type="inferred from homology"/>
<keyword evidence="5" id="KW-1185">Reference proteome</keyword>
<dbReference type="PROSITE" id="PS50801">
    <property type="entry name" value="STAS"/>
    <property type="match status" value="1"/>
</dbReference>
<evidence type="ECO:0000313" key="4">
    <source>
        <dbReference type="EMBL" id="TQJ00983.1"/>
    </source>
</evidence>
<dbReference type="Gene3D" id="3.30.750.24">
    <property type="entry name" value="STAS domain"/>
    <property type="match status" value="1"/>
</dbReference>
<evidence type="ECO:0000313" key="5">
    <source>
        <dbReference type="Proteomes" id="UP000320876"/>
    </source>
</evidence>
<accession>A0A542DD35</accession>
<dbReference type="NCBIfam" id="TIGR00377">
    <property type="entry name" value="ant_ant_sig"/>
    <property type="match status" value="1"/>
</dbReference>
<dbReference type="EMBL" id="VFML01000001">
    <property type="protein sequence ID" value="TQJ00983.1"/>
    <property type="molecule type" value="Genomic_DNA"/>
</dbReference>
<reference evidence="4 5" key="1">
    <citation type="submission" date="2019-06" db="EMBL/GenBank/DDBJ databases">
        <title>Sequencing the genomes of 1000 actinobacteria strains.</title>
        <authorList>
            <person name="Klenk H.-P."/>
        </authorList>
    </citation>
    <scope>NUCLEOTIDE SEQUENCE [LARGE SCALE GENOMIC DNA]</scope>
    <source>
        <strain evidence="4 5">DSM 45679</strain>
    </source>
</reference>
<dbReference type="GO" id="GO:0043856">
    <property type="term" value="F:anti-sigma factor antagonist activity"/>
    <property type="evidence" value="ECO:0007669"/>
    <property type="project" value="InterPro"/>
</dbReference>
<organism evidence="4 5">
    <name type="scientific">Amycolatopsis cihanbeyliensis</name>
    <dbReference type="NCBI Taxonomy" id="1128664"/>
    <lineage>
        <taxon>Bacteria</taxon>
        <taxon>Bacillati</taxon>
        <taxon>Actinomycetota</taxon>
        <taxon>Actinomycetes</taxon>
        <taxon>Pseudonocardiales</taxon>
        <taxon>Pseudonocardiaceae</taxon>
        <taxon>Amycolatopsis</taxon>
    </lineage>
</organism>
<dbReference type="PANTHER" id="PTHR33495:SF2">
    <property type="entry name" value="ANTI-SIGMA FACTOR ANTAGONIST TM_1081-RELATED"/>
    <property type="match status" value="1"/>
</dbReference>
<dbReference type="Proteomes" id="UP000320876">
    <property type="component" value="Unassembled WGS sequence"/>
</dbReference>
<comment type="caution">
    <text evidence="4">The sequence shown here is derived from an EMBL/GenBank/DDBJ whole genome shotgun (WGS) entry which is preliminary data.</text>
</comment>
<dbReference type="InterPro" id="IPR003658">
    <property type="entry name" value="Anti-sigma_ant"/>
</dbReference>
<protein>
    <recommendedName>
        <fullName evidence="2">Anti-sigma factor antagonist</fullName>
    </recommendedName>
</protein>
<gene>
    <name evidence="4" type="ORF">FB471_0643</name>
</gene>
<dbReference type="InterPro" id="IPR002645">
    <property type="entry name" value="STAS_dom"/>
</dbReference>
<name>A0A542DD35_AMYCI</name>
<comment type="similarity">
    <text evidence="1 2">Belongs to the anti-sigma-factor antagonist family.</text>
</comment>
<evidence type="ECO:0000256" key="1">
    <source>
        <dbReference type="ARBA" id="ARBA00009013"/>
    </source>
</evidence>
<dbReference type="InterPro" id="IPR036513">
    <property type="entry name" value="STAS_dom_sf"/>
</dbReference>
<dbReference type="CDD" id="cd07043">
    <property type="entry name" value="STAS_anti-anti-sigma_factors"/>
    <property type="match status" value="1"/>
</dbReference>
<feature type="domain" description="STAS" evidence="3">
    <location>
        <begin position="77"/>
        <end position="169"/>
    </location>
</feature>